<dbReference type="GO" id="GO:0003723">
    <property type="term" value="F:RNA binding"/>
    <property type="evidence" value="ECO:0007669"/>
    <property type="project" value="InterPro"/>
</dbReference>
<dbReference type="Pfam" id="PF09704">
    <property type="entry name" value="Cas_Cas5d"/>
    <property type="match status" value="1"/>
</dbReference>
<evidence type="ECO:0000256" key="1">
    <source>
        <dbReference type="ARBA" id="ARBA00023118"/>
    </source>
</evidence>
<dbReference type="NCBIfam" id="TIGR01868">
    <property type="entry name" value="casD_Cas5e"/>
    <property type="match status" value="1"/>
</dbReference>
<dbReference type="RefSeq" id="WP_208095174.1">
    <property type="nucleotide sequence ID" value="NZ_JAGDYM010000002.1"/>
</dbReference>
<keyword evidence="3" id="KW-1185">Reference proteome</keyword>
<name>A0A939MGM7_9MICO</name>
<dbReference type="InterPro" id="IPR010147">
    <property type="entry name" value="CRISPR-assoc_prot_CasD"/>
</dbReference>
<dbReference type="CDD" id="cd09756">
    <property type="entry name" value="Cas5_I-E"/>
    <property type="match status" value="1"/>
</dbReference>
<evidence type="ECO:0000313" key="3">
    <source>
        <dbReference type="Proteomes" id="UP000664382"/>
    </source>
</evidence>
<evidence type="ECO:0000313" key="2">
    <source>
        <dbReference type="EMBL" id="MBO1900539.1"/>
    </source>
</evidence>
<dbReference type="AlphaFoldDB" id="A0A939MGM7"/>
<dbReference type="NCBIfam" id="TIGR02593">
    <property type="entry name" value="CRISPR_cas5"/>
    <property type="match status" value="1"/>
</dbReference>
<dbReference type="InterPro" id="IPR013422">
    <property type="entry name" value="CRISPR-assoc_prot_Cas5_N"/>
</dbReference>
<gene>
    <name evidence="2" type="primary">cas5e</name>
    <name evidence="2" type="ORF">J4H92_01085</name>
</gene>
<dbReference type="InterPro" id="IPR021124">
    <property type="entry name" value="CRISPR-assoc_prot_Cas5"/>
</dbReference>
<proteinExistence type="predicted"/>
<dbReference type="GO" id="GO:0043571">
    <property type="term" value="P:maintenance of CRISPR repeat elements"/>
    <property type="evidence" value="ECO:0007669"/>
    <property type="project" value="InterPro"/>
</dbReference>
<accession>A0A939MGM7</accession>
<sequence length="235" mass="26025">MSSLLLKLAGPLQAWGSQSRFTQRGTETEPTKSGVIGLVASALGLQRGEPLGELAELDFAVRVDQPGRLIRDYQTAIDWKATSKNDRNPKLSTRFYLSDAVFLAALGGDRDLLLGLEEALRSPRYPLFLGRRSCPAPVDLVLGLRDGSPADALREEPWEAGKAHRKSRLKRVALPILRDAAAGESGDRRRDVPVSFSQEQRIHEWREVVPDEPASIENAEGRERRDSFFEAVARA</sequence>
<dbReference type="Gene3D" id="3.30.70.2660">
    <property type="match status" value="1"/>
</dbReference>
<dbReference type="GO" id="GO:0051607">
    <property type="term" value="P:defense response to virus"/>
    <property type="evidence" value="ECO:0007669"/>
    <property type="project" value="UniProtKB-KW"/>
</dbReference>
<dbReference type="EMBL" id="JAGDYM010000002">
    <property type="protein sequence ID" value="MBO1900539.1"/>
    <property type="molecule type" value="Genomic_DNA"/>
</dbReference>
<dbReference type="Proteomes" id="UP000664382">
    <property type="component" value="Unassembled WGS sequence"/>
</dbReference>
<comment type="caution">
    <text evidence="2">The sequence shown here is derived from an EMBL/GenBank/DDBJ whole genome shotgun (WGS) entry which is preliminary data.</text>
</comment>
<protein>
    <submittedName>
        <fullName evidence="2">Type I-E CRISPR-associated protein Cas5/CasD</fullName>
    </submittedName>
</protein>
<organism evidence="2 3">
    <name type="scientific">Leucobacter weissii</name>
    <dbReference type="NCBI Taxonomy" id="1983706"/>
    <lineage>
        <taxon>Bacteria</taxon>
        <taxon>Bacillati</taxon>
        <taxon>Actinomycetota</taxon>
        <taxon>Actinomycetes</taxon>
        <taxon>Micrococcales</taxon>
        <taxon>Microbacteriaceae</taxon>
        <taxon>Leucobacter</taxon>
    </lineage>
</organism>
<reference evidence="2" key="1">
    <citation type="submission" date="2021-03" db="EMBL/GenBank/DDBJ databases">
        <title>Leucobacter chromiisoli sp. nov., isolated from chromium-containing soil of chemical plant.</title>
        <authorList>
            <person name="Xu Z."/>
        </authorList>
    </citation>
    <scope>NUCLEOTIDE SEQUENCE</scope>
    <source>
        <strain evidence="2">S27</strain>
    </source>
</reference>
<keyword evidence="1" id="KW-0051">Antiviral defense</keyword>